<dbReference type="EMBL" id="LJBN01000149">
    <property type="protein sequence ID" value="OOQ86168.1"/>
    <property type="molecule type" value="Genomic_DNA"/>
</dbReference>
<protein>
    <submittedName>
        <fullName evidence="2">Uncharacterized protein</fullName>
    </submittedName>
</protein>
<evidence type="ECO:0000313" key="2">
    <source>
        <dbReference type="EMBL" id="OOQ86168.1"/>
    </source>
</evidence>
<proteinExistence type="predicted"/>
<keyword evidence="1" id="KW-1133">Transmembrane helix</keyword>
<dbReference type="AlphaFoldDB" id="A0A1S9RME0"/>
<keyword evidence="1" id="KW-0472">Membrane</keyword>
<name>A0A1S9RME0_PENBI</name>
<sequence>MTIIIDVQVSSEAFPGRLGSLFMKATITVGATTIIVCYQMVSLQSLCVILALYGLGIQAAPSQEAPAVEHHEVYILDLVRNGTVTDSGTVNATYKHSLPQPNRDDHFEVDGITFYKFPEGGVAVPSGFWDERDISIHNAINSSSLEPRQSSITACEPFRGNTHQISDSLCPPGSISKTYTKSYSYQVSVQAGPDLKLGVGVLEKFGLRAGFSYTWGKAVATSYGVSWTTPGQQHPFIETFRPNIFVANGIARAHYVDHYYNNRACSVSDWSHMNIHVPLVNANNNDCQNSDSACGAEGTYDSCFYIGKYAKELCPGRNLGPTPVGRECPTYLYPYPFNTNN</sequence>
<evidence type="ECO:0000256" key="1">
    <source>
        <dbReference type="SAM" id="Phobius"/>
    </source>
</evidence>
<gene>
    <name evidence="2" type="ORF">PEBR_22639</name>
</gene>
<dbReference type="Proteomes" id="UP000190744">
    <property type="component" value="Unassembled WGS sequence"/>
</dbReference>
<evidence type="ECO:0000313" key="3">
    <source>
        <dbReference type="Proteomes" id="UP000190744"/>
    </source>
</evidence>
<accession>A0A1S9RME0</accession>
<reference evidence="3" key="1">
    <citation type="submission" date="2015-09" db="EMBL/GenBank/DDBJ databases">
        <authorList>
            <person name="Fill T.P."/>
            <person name="Baretta J.F."/>
            <person name="de Almeida L.G."/>
            <person name="Rocha M."/>
            <person name="de Souza D.H."/>
            <person name="Malavazi I."/>
            <person name="Cerdeira L.T."/>
            <person name="Hong H."/>
            <person name="Samborskyy M."/>
            <person name="de Vasconcelos A.T."/>
            <person name="Leadlay P."/>
            <person name="Rodrigues-Filho E."/>
        </authorList>
    </citation>
    <scope>NUCLEOTIDE SEQUENCE [LARGE SCALE GENOMIC DNA]</scope>
    <source>
        <strain evidence="3">LaBioMMi 136</strain>
    </source>
</reference>
<organism evidence="2 3">
    <name type="scientific">Penicillium brasilianum</name>
    <dbReference type="NCBI Taxonomy" id="104259"/>
    <lineage>
        <taxon>Eukaryota</taxon>
        <taxon>Fungi</taxon>
        <taxon>Dikarya</taxon>
        <taxon>Ascomycota</taxon>
        <taxon>Pezizomycotina</taxon>
        <taxon>Eurotiomycetes</taxon>
        <taxon>Eurotiomycetidae</taxon>
        <taxon>Eurotiales</taxon>
        <taxon>Aspergillaceae</taxon>
        <taxon>Penicillium</taxon>
    </lineage>
</organism>
<keyword evidence="1" id="KW-0812">Transmembrane</keyword>
<comment type="caution">
    <text evidence="2">The sequence shown here is derived from an EMBL/GenBank/DDBJ whole genome shotgun (WGS) entry which is preliminary data.</text>
</comment>
<feature type="transmembrane region" description="Helical" evidence="1">
    <location>
        <begin position="21"/>
        <end position="41"/>
    </location>
</feature>